<dbReference type="EMBL" id="KY471386">
    <property type="protein sequence ID" value="AQT25385.1"/>
    <property type="molecule type" value="Genomic_DNA"/>
</dbReference>
<protein>
    <submittedName>
        <fullName evidence="6">Holin</fullName>
    </submittedName>
</protein>
<keyword evidence="3 5" id="KW-1133">Transmembrane helix</keyword>
<dbReference type="GO" id="GO:0033644">
    <property type="term" value="C:host cell membrane"/>
    <property type="evidence" value="ECO:0007669"/>
    <property type="project" value="UniProtKB-SubCell"/>
</dbReference>
<evidence type="ECO:0000256" key="3">
    <source>
        <dbReference type="ARBA" id="ARBA00022989"/>
    </source>
</evidence>
<dbReference type="NCBIfam" id="TIGR01593">
    <property type="entry name" value="holin_tox_secr"/>
    <property type="match status" value="1"/>
</dbReference>
<evidence type="ECO:0000313" key="7">
    <source>
        <dbReference type="Proteomes" id="UP000224550"/>
    </source>
</evidence>
<dbReference type="KEGG" id="vg:54979541"/>
<evidence type="ECO:0000313" key="6">
    <source>
        <dbReference type="EMBL" id="AQT25385.1"/>
    </source>
</evidence>
<keyword evidence="2 5" id="KW-0812">Transmembrane</keyword>
<keyword evidence="7" id="KW-1185">Reference proteome</keyword>
<feature type="transmembrane region" description="Helical" evidence="5">
    <location>
        <begin position="93"/>
        <end position="125"/>
    </location>
</feature>
<evidence type="ECO:0000256" key="1">
    <source>
        <dbReference type="ARBA" id="ARBA00004301"/>
    </source>
</evidence>
<name>A0A1S6KVE0_9CAUD</name>
<keyword evidence="4 5" id="KW-0472">Membrane</keyword>
<dbReference type="GeneID" id="54979541"/>
<reference evidence="6 7" key="1">
    <citation type="submission" date="2017-01" db="EMBL/GenBank/DDBJ databases">
        <title>A lytic phage St 134, specific for pathogenic Stahylococcus epidermidis strains.</title>
        <authorList>
            <person name="Kozlova Y."/>
            <person name="Morozova V."/>
            <person name="Tikunov A."/>
            <person name="Bokovaya O."/>
            <person name="Tikunova N."/>
        </authorList>
    </citation>
    <scope>NUCLEOTIDE SEQUENCE [LARGE SCALE GENOMIC DNA]</scope>
</reference>
<accession>A0A1S6KVE0</accession>
<dbReference type="InterPro" id="IPR006480">
    <property type="entry name" value="Phage_holin_4_1"/>
</dbReference>
<feature type="transmembrane region" description="Helical" evidence="5">
    <location>
        <begin position="55"/>
        <end position="72"/>
    </location>
</feature>
<organism evidence="6 7">
    <name type="scientific">Staphylococcus phage St 134</name>
    <dbReference type="NCBI Taxonomy" id="1958922"/>
    <lineage>
        <taxon>Viruses</taxon>
        <taxon>Duplodnaviria</taxon>
        <taxon>Heunggongvirae</taxon>
        <taxon>Uroviricota</taxon>
        <taxon>Caudoviricetes</taxon>
        <taxon>Rountreeviridae</taxon>
        <taxon>Rakietenvirinae</taxon>
        <taxon>Andhravirus</taxon>
        <taxon>Andhravirus St134</taxon>
    </lineage>
</organism>
<evidence type="ECO:0000256" key="5">
    <source>
        <dbReference type="SAM" id="Phobius"/>
    </source>
</evidence>
<evidence type="ECO:0000256" key="2">
    <source>
        <dbReference type="ARBA" id="ARBA00022692"/>
    </source>
</evidence>
<dbReference type="RefSeq" id="YP_009789397.1">
    <property type="nucleotide sequence ID" value="NC_047814.1"/>
</dbReference>
<dbReference type="Pfam" id="PF05105">
    <property type="entry name" value="Phage_holin_4_1"/>
    <property type="match status" value="1"/>
</dbReference>
<proteinExistence type="predicted"/>
<comment type="subcellular location">
    <subcellularLocation>
        <location evidence="1">Host membrane</location>
        <topology evidence="1">Multi-pass membrane protein</topology>
    </subcellularLocation>
</comment>
<dbReference type="Proteomes" id="UP000224550">
    <property type="component" value="Segment"/>
</dbReference>
<sequence>MSDFGITTERTIQWHKMYLKINLESRYKMEKGELHVQYTQTDAFHTFIYAGDIKLLYFLMVLMLIDIITGLAKAFKNKNLWSRKSMYGFGRKILIFCIIILANIIDQILNLNNGLLMVTIFFYIANEGLSIVENCAEMGVLIPEEIGEKLKVIRSRDNKPMKEVDKDE</sequence>
<evidence type="ECO:0000256" key="4">
    <source>
        <dbReference type="ARBA" id="ARBA00023136"/>
    </source>
</evidence>